<accession>A0ABP1S990</accession>
<organism evidence="2 3">
    <name type="scientific">Orchesella dallaii</name>
    <dbReference type="NCBI Taxonomy" id="48710"/>
    <lineage>
        <taxon>Eukaryota</taxon>
        <taxon>Metazoa</taxon>
        <taxon>Ecdysozoa</taxon>
        <taxon>Arthropoda</taxon>
        <taxon>Hexapoda</taxon>
        <taxon>Collembola</taxon>
        <taxon>Entomobryomorpha</taxon>
        <taxon>Entomobryoidea</taxon>
        <taxon>Orchesellidae</taxon>
        <taxon>Orchesellinae</taxon>
        <taxon>Orchesella</taxon>
    </lineage>
</organism>
<evidence type="ECO:0000259" key="1">
    <source>
        <dbReference type="Pfam" id="PF00109"/>
    </source>
</evidence>
<dbReference type="Gene3D" id="3.90.550.10">
    <property type="entry name" value="Spore Coat Polysaccharide Biosynthesis Protein SpsA, Chain A"/>
    <property type="match status" value="1"/>
</dbReference>
<gene>
    <name evidence="2" type="ORF">ODALV1_LOCUS30778</name>
</gene>
<feature type="non-terminal residue" evidence="2">
    <location>
        <position position="326"/>
    </location>
</feature>
<evidence type="ECO:0000313" key="2">
    <source>
        <dbReference type="EMBL" id="CAL8146325.1"/>
    </source>
</evidence>
<dbReference type="SUPFAM" id="SSF53448">
    <property type="entry name" value="Nucleotide-diphospho-sugar transferases"/>
    <property type="match status" value="1"/>
</dbReference>
<dbReference type="InterPro" id="IPR029044">
    <property type="entry name" value="Nucleotide-diphossugar_trans"/>
</dbReference>
<dbReference type="InterPro" id="IPR016039">
    <property type="entry name" value="Thiolase-like"/>
</dbReference>
<protein>
    <recommendedName>
        <fullName evidence="1">Beta-ketoacyl synthase-like N-terminal domain-containing protein</fullName>
    </recommendedName>
</protein>
<dbReference type="SUPFAM" id="SSF53901">
    <property type="entry name" value="Thiolase-like"/>
    <property type="match status" value="1"/>
</dbReference>
<comment type="caution">
    <text evidence="2">The sequence shown here is derived from an EMBL/GenBank/DDBJ whole genome shotgun (WGS) entry which is preliminary data.</text>
</comment>
<feature type="domain" description="Beta-ketoacyl synthase-like N-terminal" evidence="1">
    <location>
        <begin position="264"/>
        <end position="315"/>
    </location>
</feature>
<dbReference type="Gene3D" id="3.40.47.10">
    <property type="match status" value="1"/>
</dbReference>
<dbReference type="Proteomes" id="UP001642540">
    <property type="component" value="Unassembled WGS sequence"/>
</dbReference>
<dbReference type="Pfam" id="PF00109">
    <property type="entry name" value="ketoacyl-synt"/>
    <property type="match status" value="1"/>
</dbReference>
<dbReference type="InterPro" id="IPR014030">
    <property type="entry name" value="Ketoacyl_synth_N"/>
</dbReference>
<proteinExistence type="predicted"/>
<evidence type="ECO:0000313" key="3">
    <source>
        <dbReference type="Proteomes" id="UP001642540"/>
    </source>
</evidence>
<dbReference type="InterPro" id="IPR050587">
    <property type="entry name" value="GNT1/Glycosyltrans_8"/>
</dbReference>
<keyword evidence="3" id="KW-1185">Reference proteome</keyword>
<reference evidence="2 3" key="1">
    <citation type="submission" date="2024-08" db="EMBL/GenBank/DDBJ databases">
        <authorList>
            <person name="Cucini C."/>
            <person name="Frati F."/>
        </authorList>
    </citation>
    <scope>NUCLEOTIDE SEQUENCE [LARGE SCALE GENOMIC DNA]</scope>
</reference>
<dbReference type="EMBL" id="CAXLJM020000164">
    <property type="protein sequence ID" value="CAL8146325.1"/>
    <property type="molecule type" value="Genomic_DNA"/>
</dbReference>
<dbReference type="PANTHER" id="PTHR11183">
    <property type="entry name" value="GLYCOGENIN SUBFAMILY MEMBER"/>
    <property type="match status" value="1"/>
</dbReference>
<name>A0ABP1S990_9HEXA</name>
<sequence>MGDTRSQLWLTSVISDDDVAKALTLCFSLRKTLTSRKIGVIVSKEVSPVMRKILFCNFDTLLNLEDVENSAGLRMEEFVMLYALTLKSFEKIVYLKPTMLAIKNFDEIFDKKMLDTGNNCDWTQGDGANILIVQPSLEIFGVLMKDLQSRNGKVSGRLETYLNTWNQAQNEGQGSIGFVQGKHHCVTMSQIGFHVGNESDISIVDLGDIPVKVDDQKFGLLAKLILREREKIFVEAVQPLLESPIESLMLKGPSSHGQLARNRDSIAIIGMSCRYPSSNNLEEFWQLLLNGENGLGTPPDFRWLREHSTVHPPACRKTNAGFLKNP</sequence>